<keyword evidence="1" id="KW-0175">Coiled coil</keyword>
<dbReference type="Proteomes" id="UP000726170">
    <property type="component" value="Unassembled WGS sequence"/>
</dbReference>
<dbReference type="EMBL" id="JAHLQF010000002">
    <property type="protein sequence ID" value="MBU5484078.1"/>
    <property type="molecule type" value="Genomic_DNA"/>
</dbReference>
<feature type="coiled-coil region" evidence="1">
    <location>
        <begin position="277"/>
        <end position="311"/>
    </location>
</feature>
<reference evidence="2 3" key="1">
    <citation type="submission" date="2021-06" db="EMBL/GenBank/DDBJ databases">
        <authorList>
            <person name="Sun Q."/>
            <person name="Li D."/>
        </authorList>
    </citation>
    <scope>NUCLEOTIDE SEQUENCE [LARGE SCALE GENOMIC DNA]</scope>
    <source>
        <strain evidence="2 3">MSJ-11</strain>
    </source>
</reference>
<protein>
    <submittedName>
        <fullName evidence="2">Uncharacterized protein</fullName>
    </submittedName>
</protein>
<accession>A0ABS6EGC1</accession>
<dbReference type="RefSeq" id="WP_216438572.1">
    <property type="nucleotide sequence ID" value="NZ_JAHLQF010000002.1"/>
</dbReference>
<name>A0ABS6EGC1_9CLOT</name>
<comment type="caution">
    <text evidence="2">The sequence shown here is derived from an EMBL/GenBank/DDBJ whole genome shotgun (WGS) entry which is preliminary data.</text>
</comment>
<sequence length="312" mass="36300">MFEELNKNIANAKEKLTRKEELKNLLQRTNEDLNAQMAKKKEFNKILHEEQKDVEKVKSSAIAELRYSILGEKEQQEEKGRQEYLSAKLRYDECCSLIANLEKEIVSYNEELNKYVNIELEYEELMKKKERLILQSYDLKPKELIKLIEKIQDLKSNIKETKEAINAGEKVREALERVVSSLKSAKDWEQWDILGGGLIATASKQSKIGEAKGHVYEVQRLLGIFKRELSDVKLSSDMDINIAFFEKFADYFFDGLIFDWVVQSKINDSLNNVYDTSNNVKKLLSTLEGNLNDCERELRTVEEEVRGIIETQ</sequence>
<feature type="coiled-coil region" evidence="1">
    <location>
        <begin position="2"/>
        <end position="39"/>
    </location>
</feature>
<evidence type="ECO:0000256" key="1">
    <source>
        <dbReference type="SAM" id="Coils"/>
    </source>
</evidence>
<organism evidence="2 3">
    <name type="scientific">Clostridium mobile</name>
    <dbReference type="NCBI Taxonomy" id="2841512"/>
    <lineage>
        <taxon>Bacteria</taxon>
        <taxon>Bacillati</taxon>
        <taxon>Bacillota</taxon>
        <taxon>Clostridia</taxon>
        <taxon>Eubacteriales</taxon>
        <taxon>Clostridiaceae</taxon>
        <taxon>Clostridium</taxon>
    </lineage>
</organism>
<proteinExistence type="predicted"/>
<evidence type="ECO:0000313" key="2">
    <source>
        <dbReference type="EMBL" id="MBU5484078.1"/>
    </source>
</evidence>
<feature type="coiled-coil region" evidence="1">
    <location>
        <begin position="91"/>
        <end position="178"/>
    </location>
</feature>
<evidence type="ECO:0000313" key="3">
    <source>
        <dbReference type="Proteomes" id="UP000726170"/>
    </source>
</evidence>
<keyword evidence="3" id="KW-1185">Reference proteome</keyword>
<gene>
    <name evidence="2" type="ORF">KQI86_07020</name>
</gene>